<proteinExistence type="predicted"/>
<comment type="caution">
    <text evidence="1">The sequence shown here is derived from an EMBL/GenBank/DDBJ whole genome shotgun (WGS) entry which is preliminary data.</text>
</comment>
<protein>
    <submittedName>
        <fullName evidence="1">Phosphate acetyltransferase</fullName>
        <ecNumber evidence="1">2.3.1.8</ecNumber>
    </submittedName>
</protein>
<dbReference type="EC" id="2.3.1.8" evidence="1"/>
<keyword evidence="1" id="KW-0808">Transferase</keyword>
<keyword evidence="2" id="KW-1185">Reference proteome</keyword>
<accession>A0A017HMB3</accession>
<dbReference type="AlphaFoldDB" id="A0A017HMB3"/>
<name>A0A017HMB3_9RHOB</name>
<dbReference type="Proteomes" id="UP000019666">
    <property type="component" value="Unassembled WGS sequence"/>
</dbReference>
<gene>
    <name evidence="1" type="ORF">Rumeso_02938</name>
</gene>
<evidence type="ECO:0000313" key="2">
    <source>
        <dbReference type="Proteomes" id="UP000019666"/>
    </source>
</evidence>
<organism evidence="1 2">
    <name type="scientific">Rubellimicrobium mesophilum DSM 19309</name>
    <dbReference type="NCBI Taxonomy" id="442562"/>
    <lineage>
        <taxon>Bacteria</taxon>
        <taxon>Pseudomonadati</taxon>
        <taxon>Pseudomonadota</taxon>
        <taxon>Alphaproteobacteria</taxon>
        <taxon>Rhodobacterales</taxon>
        <taxon>Roseobacteraceae</taxon>
        <taxon>Rubellimicrobium</taxon>
    </lineage>
</organism>
<dbReference type="HOGENOM" id="CLU_1022642_0_0_5"/>
<dbReference type="GO" id="GO:0008959">
    <property type="term" value="F:phosphate acetyltransferase activity"/>
    <property type="evidence" value="ECO:0007669"/>
    <property type="project" value="UniProtKB-EC"/>
</dbReference>
<sequence length="272" mass="27179">MDPSTGEAGAITCSPTGAGTGDLCFSVSCRPGEDLRLGLILRGGALPEGFDATIAVADGQPPVTYGFAADGDAFHAPIPMDGMLGRLRWGDSATITLDAAAGGLVVPLGLKGSADAIGAAIAACPVPGTGALADPILDSPPLDATPSDNPAGDAIAANEAFCTDGTPAVGPGFLRQEDVDGDGLNDAILDFGALTCGESHDYCGSGGCTQEIWLADRDGPYRPLLSALIEEIVLPAPGEVLLRLDGSDCGLSGAEACERRYGVRDGALVAAP</sequence>
<keyword evidence="1" id="KW-0012">Acyltransferase</keyword>
<dbReference type="STRING" id="442562.Rumeso_02938"/>
<evidence type="ECO:0000313" key="1">
    <source>
        <dbReference type="EMBL" id="EYD75455.1"/>
    </source>
</evidence>
<dbReference type="EMBL" id="AOSK01000080">
    <property type="protein sequence ID" value="EYD75455.1"/>
    <property type="molecule type" value="Genomic_DNA"/>
</dbReference>
<reference evidence="1 2" key="1">
    <citation type="submission" date="2013-02" db="EMBL/GenBank/DDBJ databases">
        <authorList>
            <person name="Fiebig A."/>
            <person name="Goeker M."/>
            <person name="Klenk H.-P.P."/>
        </authorList>
    </citation>
    <scope>NUCLEOTIDE SEQUENCE [LARGE SCALE GENOMIC DNA]</scope>
    <source>
        <strain evidence="1 2">DSM 19309</strain>
    </source>
</reference>